<feature type="domain" description="S1 motif" evidence="6">
    <location>
        <begin position="38"/>
        <end position="107"/>
    </location>
</feature>
<dbReference type="GO" id="GO:0004540">
    <property type="term" value="F:RNA nuclease activity"/>
    <property type="evidence" value="ECO:0007669"/>
    <property type="project" value="InterPro"/>
</dbReference>
<evidence type="ECO:0000256" key="1">
    <source>
        <dbReference type="ARBA" id="ARBA00001946"/>
    </source>
</evidence>
<evidence type="ECO:0000259" key="6">
    <source>
        <dbReference type="PROSITE" id="PS50126"/>
    </source>
</evidence>
<organism evidence="7 8">
    <name type="scientific">Clostridium bornimense</name>
    <dbReference type="NCBI Taxonomy" id="1216932"/>
    <lineage>
        <taxon>Bacteria</taxon>
        <taxon>Bacillati</taxon>
        <taxon>Bacillota</taxon>
        <taxon>Clostridia</taxon>
        <taxon>Eubacteriales</taxon>
        <taxon>Clostridiaceae</taxon>
        <taxon>Clostridium</taxon>
    </lineage>
</organism>
<dbReference type="SMART" id="SM00316">
    <property type="entry name" value="S1"/>
    <property type="match status" value="1"/>
</dbReference>
<dbReference type="GO" id="GO:0016787">
    <property type="term" value="F:hydrolase activity"/>
    <property type="evidence" value="ECO:0007669"/>
    <property type="project" value="UniProtKB-KW"/>
</dbReference>
<protein>
    <submittedName>
        <fullName evidence="7">Ribonuclease, Rne/Rng family</fullName>
    </submittedName>
</protein>
<dbReference type="PATRIC" id="fig|1216932.3.peg.1494"/>
<dbReference type="Gene3D" id="2.40.50.140">
    <property type="entry name" value="Nucleic acid-binding proteins"/>
    <property type="match status" value="1"/>
</dbReference>
<name>W6SG30_9CLOT</name>
<dbReference type="InterPro" id="IPR004659">
    <property type="entry name" value="RNase_E/G"/>
</dbReference>
<evidence type="ECO:0000313" key="7">
    <source>
        <dbReference type="EMBL" id="CDM68660.1"/>
    </source>
</evidence>
<dbReference type="AlphaFoldDB" id="W6SG30"/>
<evidence type="ECO:0000256" key="2">
    <source>
        <dbReference type="ARBA" id="ARBA00022723"/>
    </source>
</evidence>
<gene>
    <name evidence="7" type="ORF">CM240_1501</name>
</gene>
<dbReference type="Proteomes" id="UP000019426">
    <property type="component" value="Chromosome M2/40_rep1"/>
</dbReference>
<dbReference type="HOGENOM" id="CLU_003468_5_3_9"/>
<dbReference type="GO" id="GO:0046872">
    <property type="term" value="F:metal ion binding"/>
    <property type="evidence" value="ECO:0007669"/>
    <property type="project" value="UniProtKB-KW"/>
</dbReference>
<evidence type="ECO:0000256" key="3">
    <source>
        <dbReference type="ARBA" id="ARBA00022801"/>
    </source>
</evidence>
<accession>W6SG30</accession>
<dbReference type="Pfam" id="PF10150">
    <property type="entry name" value="RNase_E_G"/>
    <property type="match status" value="1"/>
</dbReference>
<dbReference type="InterPro" id="IPR012340">
    <property type="entry name" value="NA-bd_OB-fold"/>
</dbReference>
<reference evidence="7 8" key="1">
    <citation type="submission" date="2013-11" db="EMBL/GenBank/DDBJ databases">
        <title>Complete genome sequence of Clostridum sp. M2/40.</title>
        <authorList>
            <person name="Wibberg D."/>
            <person name="Puehler A."/>
            <person name="Schlueter A."/>
        </authorList>
    </citation>
    <scope>NUCLEOTIDE SEQUENCE [LARGE SCALE GENOMIC DNA]</scope>
    <source>
        <strain evidence="8">M2/40</strain>
    </source>
</reference>
<keyword evidence="4" id="KW-0460">Magnesium</keyword>
<dbReference type="PANTHER" id="PTHR30001">
    <property type="entry name" value="RIBONUCLEASE"/>
    <property type="match status" value="1"/>
</dbReference>
<evidence type="ECO:0000313" key="8">
    <source>
        <dbReference type="Proteomes" id="UP000019426"/>
    </source>
</evidence>
<dbReference type="GO" id="GO:0006364">
    <property type="term" value="P:rRNA processing"/>
    <property type="evidence" value="ECO:0007669"/>
    <property type="project" value="TreeGrafter"/>
</dbReference>
<dbReference type="InterPro" id="IPR019307">
    <property type="entry name" value="RNA-bd_AU-1/RNase_E/G"/>
</dbReference>
<dbReference type="GO" id="GO:0005737">
    <property type="term" value="C:cytoplasm"/>
    <property type="evidence" value="ECO:0007669"/>
    <property type="project" value="TreeGrafter"/>
</dbReference>
<sequence length="479" mass="55813">MKELFIDRDKDILRIAIKNKGKLEKLYIEEEEKEPIQGEIYKGIVKKVIPNLRSAFIDIGFKKNAYMYIDDKFNNNEIKNGDEVIVEILKEGTRDKGPKVTNMLSIQGKYIVLDSSSDKLRFSSKIDNEENKVNIVQGILKPKDIGVIIRTKAIGVSVSDINEEIGLLYDTYLNILKKGQFSLKPSKIYDGGGTIGKVLRNIVEDDIKITLNNINDYNRIIEMKFLQMNKKYDINYYEENIPIFEKYGIENEILKLRNKKVKLPCGGDIVIDRTEAMTVIDVNTGKNIKGKNAEKTIFDTNVEAAKEIVRQILLRNISGIIAIDFINMNSKTYKKNIIDILKKYLHEDDNKFSIVNFNELNIVHISRMKKGKSILEYIDERCTICHGKGTILKFSYLKMLMRNEIVRQMKEYTVRKFHIAINKAYKDVIENKKQLLIDEYREIECDIYITYTNEIDTYKVEPIIFENMRKKLEEFKITK</sequence>
<dbReference type="GO" id="GO:0003723">
    <property type="term" value="F:RNA binding"/>
    <property type="evidence" value="ECO:0007669"/>
    <property type="project" value="UniProtKB-KW"/>
</dbReference>
<dbReference type="CDD" id="cd04453">
    <property type="entry name" value="S1_RNase_E"/>
    <property type="match status" value="1"/>
</dbReference>
<dbReference type="KEGG" id="clt:CM240_1501"/>
<keyword evidence="8" id="KW-1185">Reference proteome</keyword>
<dbReference type="PANTHER" id="PTHR30001:SF0">
    <property type="entry name" value="RIBONUCLEASE G"/>
    <property type="match status" value="1"/>
</dbReference>
<evidence type="ECO:0000256" key="4">
    <source>
        <dbReference type="ARBA" id="ARBA00022842"/>
    </source>
</evidence>
<dbReference type="SUPFAM" id="SSF50249">
    <property type="entry name" value="Nucleic acid-binding proteins"/>
    <property type="match status" value="1"/>
</dbReference>
<comment type="cofactor">
    <cofactor evidence="1">
        <name>Mg(2+)</name>
        <dbReference type="ChEBI" id="CHEBI:18420"/>
    </cofactor>
</comment>
<keyword evidence="5" id="KW-0694">RNA-binding</keyword>
<dbReference type="EMBL" id="HG917868">
    <property type="protein sequence ID" value="CDM68660.1"/>
    <property type="molecule type" value="Genomic_DNA"/>
</dbReference>
<dbReference type="eggNOG" id="COG1530">
    <property type="taxonomic scope" value="Bacteria"/>
</dbReference>
<dbReference type="InterPro" id="IPR003029">
    <property type="entry name" value="S1_domain"/>
</dbReference>
<keyword evidence="3" id="KW-0378">Hydrolase</keyword>
<dbReference type="STRING" id="1216932.CM240_1501"/>
<dbReference type="PROSITE" id="PS50126">
    <property type="entry name" value="S1"/>
    <property type="match status" value="1"/>
</dbReference>
<dbReference type="RefSeq" id="WP_044037912.1">
    <property type="nucleotide sequence ID" value="NZ_HG917868.1"/>
</dbReference>
<keyword evidence="2" id="KW-0479">Metal-binding</keyword>
<proteinExistence type="predicted"/>
<evidence type="ECO:0000256" key="5">
    <source>
        <dbReference type="ARBA" id="ARBA00022884"/>
    </source>
</evidence>